<feature type="region of interest" description="Disordered" evidence="2">
    <location>
        <begin position="269"/>
        <end position="316"/>
    </location>
</feature>
<reference evidence="4" key="2">
    <citation type="submission" date="2023-06" db="EMBL/GenBank/DDBJ databases">
        <authorList>
            <person name="Kobayashi Y."/>
            <person name="Kayamori A."/>
            <person name="Aoki K."/>
            <person name="Shiwa Y."/>
            <person name="Fujita N."/>
            <person name="Sugita T."/>
            <person name="Iwasaki W."/>
            <person name="Tanaka N."/>
            <person name="Takashima M."/>
        </authorList>
    </citation>
    <scope>NUCLEOTIDE SEQUENCE</scope>
    <source>
        <strain evidence="4">HIS016</strain>
    </source>
</reference>
<dbReference type="Pfam" id="PF14223">
    <property type="entry name" value="Retrotran_gag_2"/>
    <property type="match status" value="1"/>
</dbReference>
<feature type="compositionally biased region" description="Basic residues" evidence="2">
    <location>
        <begin position="285"/>
        <end position="294"/>
    </location>
</feature>
<feature type="region of interest" description="Disordered" evidence="2">
    <location>
        <begin position="360"/>
        <end position="385"/>
    </location>
</feature>
<dbReference type="SUPFAM" id="SSF56672">
    <property type="entry name" value="DNA/RNA polymerases"/>
    <property type="match status" value="1"/>
</dbReference>
<evidence type="ECO:0000256" key="2">
    <source>
        <dbReference type="SAM" id="MobiDB-lite"/>
    </source>
</evidence>
<dbReference type="Gene3D" id="3.30.420.10">
    <property type="entry name" value="Ribonuclease H-like superfamily/Ribonuclease H"/>
    <property type="match status" value="1"/>
</dbReference>
<dbReference type="PROSITE" id="PS50994">
    <property type="entry name" value="INTEGRASE"/>
    <property type="match status" value="1"/>
</dbReference>
<dbReference type="Proteomes" id="UP001222932">
    <property type="component" value="Unassembled WGS sequence"/>
</dbReference>
<dbReference type="InterPro" id="IPR012337">
    <property type="entry name" value="RNaseH-like_sf"/>
</dbReference>
<sequence>MSESQLLKPSEIKANVPKLKNHDNFHQWDLKLRSQLRICGIISYLSSDNRPIEPYRLTEDDAEQLETTLAASIARRPDEIDAEAPPLVLSYKEGSNEPTGVRKLNATERTEWQYWATRESRTRSAIKDTLDDSIAPLFNHHKSAHEMYQAICIIYRPADDRQLADQYIRQINALKLKKDSKSKDLLKHLTTFNEINSEIITYGIRLTDSELVRLFTGSLSLTERLHVGTAVNALPSNEHTFTAWQREFANYVRLLQLYETPSKLSGTVSATMDTSQYTKDDKNPRGGKRGHGRGRGGGSTSRGGSRGGTNISGKSYTKDQIEKAIAKDNWCKIHERIGHSTDNCGSLAHASKILEYSKLEARDKDKSKASGSSFSTSKDKEKSSNGKASVAALCASITSSHPFEDPTKLRFLVDNGSDVHLTSSTKHLVNVRKLNKPKRIGLGFTDKYIMVTHLGDMPINTEQGRIVFYDVHVSSETFGRILSQSQLSEEGWTVNTEGDLFMENEDVYLELKKLEKYPRLTFLSFDLDIDNSDASTSQSIDSIESEEQTTSHIIANHVAAPIVLTRPDGIKLIDLHNRIGHLSRTKLLELIAKGLVKGVTPDDVKNDQWKTIDCPSFARHKTAALPRPGPSPRGNAWGEMVHCDIKGPINPISFDGQKYLCSIISDVARHREFHPMKSKAMAGPILRNYIKVLQKMTGLVVKIIRTDGGGEFNSLEMRVFYADQGIQHHISPPGDPALNGPIEHFNRTASEHISGVLTAAGLPNQYWSYGAIYISNVLNMTTFLDDGRTAYEAFNGRPPNLSNIRPFGERVHVRMRLIKKMDTDNFTFERVRSKLGRVLCREPRFSAWWILLDDNNISLGRDIYQFNPVNPSLPMLPFPEEHHDLPTDPDIDLTGFLDLVEDTINAEEEETIQVRLPVEQVRPEQEQARHEDHPSTDMLVEDTINMINNISLFVTLDSFEDEEGDYATLTFEELGVNSITEIISATNIVTIKDNDESDMELVSVYEAMHSPDAEQWREAMHREIEQFDKKNTWIETTLPDGRRAITAKRVFKRKRDADGNITKYKARLVARGFTQIQGVDYDESYAPVARMSSLRLLFTIAAVHDLELGQVDVEGAYLNGSIEEEIYLAPPAGVKLSDPKADIFRIKGSLYGLKQSGRVWWQELYRRLTAINFERCPDEWGLYRRANKDGSYAYISAYVDDLIIATITKKERYEIYDELKKHWTIQDLGEPQYILGIRIERDRLLKTITLSQPIYCVTIAERFSITPSLSGRHAPHPVGSKPYGELFTEPDISDTLDGTARTRYQEIVGTILWVAGATRPDMAFCASFLGRVSSAPTERALALAKRALGYIIHTKTTGVTLGGTKKTGLEVFADANHAACLQTRRSTTGIIAYFHGSPITWSSRRQATVSQSSTEAEFIAASEGAREAIWLRRVLDHLGFPQQGPTPLYIDNEAAIKLGNRPTAFPLNKHIDIRQHMLRDYVAERHIKLNSVKTAKQRADVLTKPLAGPAHQQARTQLRLAPAPLL</sequence>
<dbReference type="SUPFAM" id="SSF53098">
    <property type="entry name" value="Ribonuclease H-like"/>
    <property type="match status" value="1"/>
</dbReference>
<protein>
    <recommendedName>
        <fullName evidence="3">Integrase catalytic domain-containing protein</fullName>
    </recommendedName>
</protein>
<name>A0AAD3TQ73_9TREE</name>
<dbReference type="Pfam" id="PF07727">
    <property type="entry name" value="RVT_2"/>
    <property type="match status" value="1"/>
</dbReference>
<feature type="domain" description="Integrase catalytic" evidence="3">
    <location>
        <begin position="628"/>
        <end position="807"/>
    </location>
</feature>
<gene>
    <name evidence="4" type="ORF">CspeluHIS016_0115140</name>
</gene>
<keyword evidence="1" id="KW-0694">RNA-binding</keyword>
<feature type="compositionally biased region" description="Gly residues" evidence="2">
    <location>
        <begin position="295"/>
        <end position="307"/>
    </location>
</feature>
<organism evidence="4 5">
    <name type="scientific">Cutaneotrichosporon spelunceum</name>
    <dbReference type="NCBI Taxonomy" id="1672016"/>
    <lineage>
        <taxon>Eukaryota</taxon>
        <taxon>Fungi</taxon>
        <taxon>Dikarya</taxon>
        <taxon>Basidiomycota</taxon>
        <taxon>Agaricomycotina</taxon>
        <taxon>Tremellomycetes</taxon>
        <taxon>Trichosporonales</taxon>
        <taxon>Trichosporonaceae</taxon>
        <taxon>Cutaneotrichosporon</taxon>
    </lineage>
</organism>
<evidence type="ECO:0000313" key="5">
    <source>
        <dbReference type="Proteomes" id="UP001222932"/>
    </source>
</evidence>
<dbReference type="GO" id="GO:0005634">
    <property type="term" value="C:nucleus"/>
    <property type="evidence" value="ECO:0007669"/>
    <property type="project" value="UniProtKB-ARBA"/>
</dbReference>
<dbReference type="GO" id="GO:0003723">
    <property type="term" value="F:RNA binding"/>
    <property type="evidence" value="ECO:0007669"/>
    <property type="project" value="UniProtKB-KW"/>
</dbReference>
<keyword evidence="5" id="KW-1185">Reference proteome</keyword>
<evidence type="ECO:0000313" key="4">
    <source>
        <dbReference type="EMBL" id="GMK54928.1"/>
    </source>
</evidence>
<evidence type="ECO:0000256" key="1">
    <source>
        <dbReference type="ARBA" id="ARBA00022884"/>
    </source>
</evidence>
<dbReference type="PANTHER" id="PTHR11439">
    <property type="entry name" value="GAG-POL-RELATED RETROTRANSPOSON"/>
    <property type="match status" value="1"/>
</dbReference>
<dbReference type="InterPro" id="IPR013103">
    <property type="entry name" value="RVT_2"/>
</dbReference>
<dbReference type="EMBL" id="BTCM01000001">
    <property type="protein sequence ID" value="GMK54928.1"/>
    <property type="molecule type" value="Genomic_DNA"/>
</dbReference>
<dbReference type="PANTHER" id="PTHR11439:SF483">
    <property type="entry name" value="PEPTIDE SYNTHASE GLIP-LIKE, PUTATIVE (AFU_ORTHOLOGUE AFUA_3G12920)-RELATED"/>
    <property type="match status" value="1"/>
</dbReference>
<comment type="caution">
    <text evidence="4">The sequence shown here is derived from an EMBL/GenBank/DDBJ whole genome shotgun (WGS) entry which is preliminary data.</text>
</comment>
<accession>A0AAD3TQ73</accession>
<dbReference type="InterPro" id="IPR001584">
    <property type="entry name" value="Integrase_cat-core"/>
</dbReference>
<dbReference type="GO" id="GO:0015074">
    <property type="term" value="P:DNA integration"/>
    <property type="evidence" value="ECO:0007669"/>
    <property type="project" value="InterPro"/>
</dbReference>
<dbReference type="CDD" id="cd09272">
    <property type="entry name" value="RNase_HI_RT_Ty1"/>
    <property type="match status" value="1"/>
</dbReference>
<dbReference type="InterPro" id="IPR043502">
    <property type="entry name" value="DNA/RNA_pol_sf"/>
</dbReference>
<reference evidence="4" key="1">
    <citation type="journal article" date="2023" name="BMC Genomics">
        <title>Chromosome-level genome assemblies of Cutaneotrichosporon spp. (Trichosporonales, Basidiomycota) reveal imbalanced evolution between nucleotide sequences and chromosome synteny.</title>
        <authorList>
            <person name="Kobayashi Y."/>
            <person name="Kayamori A."/>
            <person name="Aoki K."/>
            <person name="Shiwa Y."/>
            <person name="Matsutani M."/>
            <person name="Fujita N."/>
            <person name="Sugita T."/>
            <person name="Iwasaki W."/>
            <person name="Tanaka N."/>
            <person name="Takashima M."/>
        </authorList>
    </citation>
    <scope>NUCLEOTIDE SEQUENCE</scope>
    <source>
        <strain evidence="4">HIS016</strain>
    </source>
</reference>
<proteinExistence type="predicted"/>
<dbReference type="InterPro" id="IPR036397">
    <property type="entry name" value="RNaseH_sf"/>
</dbReference>
<evidence type="ECO:0000259" key="3">
    <source>
        <dbReference type="PROSITE" id="PS50994"/>
    </source>
</evidence>